<dbReference type="SMART" id="SM00345">
    <property type="entry name" value="HTH_GNTR"/>
    <property type="match status" value="1"/>
</dbReference>
<dbReference type="GO" id="GO:0003700">
    <property type="term" value="F:DNA-binding transcription factor activity"/>
    <property type="evidence" value="ECO:0007669"/>
    <property type="project" value="UniProtKB-UniRule"/>
</dbReference>
<sequence length="244" mass="27669">MVIAKYLQIAQDLTDKIKHGQYPAGDFLPSEPALAQLYSSSRETIRKALNELIDACLIQKIKGKGSMVLDINRFVFPVSDITTFSELNLSQKMNATTQVLALENRNLPQAIAHQLALTDPAAIFVRRLRTVDSEPIVIDEDYVLKKYVPAITKEQAQTSLYSYFEKELNLEIAYATKTITVEPVDELIAEKLHLQQPNLAVFVRSLTYLKDTSFFQYTVSMHRPDKFKFVDFARRKSAHGGLVL</sequence>
<dbReference type="PANTHER" id="PTHR44846">
    <property type="entry name" value="MANNOSYL-D-GLYCERATE TRANSPORT/METABOLISM SYSTEM REPRESSOR MNGR-RELATED"/>
    <property type="match status" value="1"/>
</dbReference>
<evidence type="ECO:0000256" key="4">
    <source>
        <dbReference type="NCBIfam" id="TIGR02404"/>
    </source>
</evidence>
<evidence type="ECO:0000259" key="5">
    <source>
        <dbReference type="PROSITE" id="PS50949"/>
    </source>
</evidence>
<dbReference type="KEGG" id="lbm:DS830_07615"/>
<feature type="domain" description="HTH gntR-type" evidence="5">
    <location>
        <begin position="3"/>
        <end position="71"/>
    </location>
</feature>
<dbReference type="EMBL" id="QOCR01000001">
    <property type="protein sequence ID" value="RHW52233.1"/>
    <property type="molecule type" value="Genomic_DNA"/>
</dbReference>
<dbReference type="AlphaFoldDB" id="A0A347STJ8"/>
<keyword evidence="2" id="KW-0238">DNA-binding</keyword>
<keyword evidence="1" id="KW-0805">Transcription regulation</keyword>
<dbReference type="Proteomes" id="UP000284109">
    <property type="component" value="Unassembled WGS sequence"/>
</dbReference>
<dbReference type="OrthoDB" id="9816541at2"/>
<dbReference type="RefSeq" id="WP_118900082.1">
    <property type="nucleotide sequence ID" value="NZ_CP031513.1"/>
</dbReference>
<keyword evidence="7" id="KW-1185">Reference proteome</keyword>
<dbReference type="PROSITE" id="PS50949">
    <property type="entry name" value="HTH_GNTR"/>
    <property type="match status" value="1"/>
</dbReference>
<dbReference type="PANTHER" id="PTHR44846:SF12">
    <property type="entry name" value="HTH-TYPE TRANSCRIPTIONAL REGULATOR TRER"/>
    <property type="match status" value="1"/>
</dbReference>
<accession>A0A347STJ8</accession>
<protein>
    <recommendedName>
        <fullName evidence="4">Trehalose operon repressor</fullName>
    </recommendedName>
</protein>
<evidence type="ECO:0000256" key="3">
    <source>
        <dbReference type="ARBA" id="ARBA00023163"/>
    </source>
</evidence>
<dbReference type="Pfam" id="PF00392">
    <property type="entry name" value="GntR"/>
    <property type="match status" value="1"/>
</dbReference>
<evidence type="ECO:0000256" key="2">
    <source>
        <dbReference type="ARBA" id="ARBA00023125"/>
    </source>
</evidence>
<dbReference type="SMART" id="SM00866">
    <property type="entry name" value="UTRA"/>
    <property type="match status" value="1"/>
</dbReference>
<dbReference type="CDD" id="cd07377">
    <property type="entry name" value="WHTH_GntR"/>
    <property type="match status" value="1"/>
</dbReference>
<dbReference type="InterPro" id="IPR028978">
    <property type="entry name" value="Chorismate_lyase_/UTRA_dom_sf"/>
</dbReference>
<dbReference type="InterPro" id="IPR000524">
    <property type="entry name" value="Tscrpt_reg_HTH_GntR"/>
</dbReference>
<reference evidence="6 7" key="1">
    <citation type="submission" date="2018-07" db="EMBL/GenBank/DDBJ databases">
        <title>Genome sequences of six Lactobacillus spp. isolated from bumble bee guts.</title>
        <authorList>
            <person name="Motta E.V.S."/>
            <person name="Moran N.A."/>
        </authorList>
    </citation>
    <scope>NUCLEOTIDE SEQUENCE [LARGE SCALE GENOMIC DNA]</scope>
    <source>
        <strain evidence="6 7">BI-1.1</strain>
    </source>
</reference>
<dbReference type="InterPro" id="IPR011663">
    <property type="entry name" value="UTRA"/>
</dbReference>
<proteinExistence type="predicted"/>
<dbReference type="InterPro" id="IPR036390">
    <property type="entry name" value="WH_DNA-bd_sf"/>
</dbReference>
<organism evidence="6 7">
    <name type="scientific">Bombilactobacillus bombi</name>
    <dbReference type="NCBI Taxonomy" id="1303590"/>
    <lineage>
        <taxon>Bacteria</taxon>
        <taxon>Bacillati</taxon>
        <taxon>Bacillota</taxon>
        <taxon>Bacilli</taxon>
        <taxon>Lactobacillales</taxon>
        <taxon>Lactobacillaceae</taxon>
        <taxon>Bombilactobacillus</taxon>
    </lineage>
</organism>
<dbReference type="GO" id="GO:0045892">
    <property type="term" value="P:negative regulation of DNA-templated transcription"/>
    <property type="evidence" value="ECO:0007669"/>
    <property type="project" value="TreeGrafter"/>
</dbReference>
<dbReference type="InterPro" id="IPR012770">
    <property type="entry name" value="TreR"/>
</dbReference>
<dbReference type="Gene3D" id="1.10.10.10">
    <property type="entry name" value="Winged helix-like DNA-binding domain superfamily/Winged helix DNA-binding domain"/>
    <property type="match status" value="1"/>
</dbReference>
<comment type="caution">
    <text evidence="6">The sequence shown here is derived from an EMBL/GenBank/DDBJ whole genome shotgun (WGS) entry which is preliminary data.</text>
</comment>
<dbReference type="InterPro" id="IPR050679">
    <property type="entry name" value="Bact_HTH_transcr_reg"/>
</dbReference>
<dbReference type="NCBIfam" id="TIGR02404">
    <property type="entry name" value="trehalos_R_Bsub"/>
    <property type="match status" value="1"/>
</dbReference>
<evidence type="ECO:0000256" key="1">
    <source>
        <dbReference type="ARBA" id="ARBA00023015"/>
    </source>
</evidence>
<name>A0A347STJ8_9LACO</name>
<dbReference type="GO" id="GO:0003677">
    <property type="term" value="F:DNA binding"/>
    <property type="evidence" value="ECO:0007669"/>
    <property type="project" value="UniProtKB-UniRule"/>
</dbReference>
<dbReference type="InterPro" id="IPR036388">
    <property type="entry name" value="WH-like_DNA-bd_sf"/>
</dbReference>
<keyword evidence="3" id="KW-0804">Transcription</keyword>
<dbReference type="Pfam" id="PF07702">
    <property type="entry name" value="UTRA"/>
    <property type="match status" value="1"/>
</dbReference>
<gene>
    <name evidence="6" type="primary">treR</name>
    <name evidence="6" type="ORF">DS831_02590</name>
</gene>
<dbReference type="Gene3D" id="3.40.1410.10">
    <property type="entry name" value="Chorismate lyase-like"/>
    <property type="match status" value="1"/>
</dbReference>
<dbReference type="SUPFAM" id="SSF64288">
    <property type="entry name" value="Chorismate lyase-like"/>
    <property type="match status" value="1"/>
</dbReference>
<evidence type="ECO:0000313" key="7">
    <source>
        <dbReference type="Proteomes" id="UP000284109"/>
    </source>
</evidence>
<evidence type="ECO:0000313" key="6">
    <source>
        <dbReference type="EMBL" id="RHW52233.1"/>
    </source>
</evidence>
<dbReference type="SUPFAM" id="SSF46785">
    <property type="entry name" value="Winged helix' DNA-binding domain"/>
    <property type="match status" value="1"/>
</dbReference>